<keyword evidence="2" id="KW-1185">Reference proteome</keyword>
<reference evidence="1 2" key="1">
    <citation type="journal article" date="2015" name="Genome Biol. Evol.">
        <title>Comparative Genomics of a Bacterivorous Green Alga Reveals Evolutionary Causalities and Consequences of Phago-Mixotrophic Mode of Nutrition.</title>
        <authorList>
            <person name="Burns J.A."/>
            <person name="Paasch A."/>
            <person name="Narechania A."/>
            <person name="Kim E."/>
        </authorList>
    </citation>
    <scope>NUCLEOTIDE SEQUENCE [LARGE SCALE GENOMIC DNA]</scope>
    <source>
        <strain evidence="1 2">PLY_AMNH</strain>
    </source>
</reference>
<proteinExistence type="predicted"/>
<dbReference type="Proteomes" id="UP001190700">
    <property type="component" value="Unassembled WGS sequence"/>
</dbReference>
<dbReference type="EMBL" id="LGRX02002468">
    <property type="protein sequence ID" value="KAK3284175.1"/>
    <property type="molecule type" value="Genomic_DNA"/>
</dbReference>
<name>A0AAE0GU01_9CHLO</name>
<accession>A0AAE0GU01</accession>
<protein>
    <submittedName>
        <fullName evidence="1">Uncharacterized protein</fullName>
    </submittedName>
</protein>
<evidence type="ECO:0000313" key="1">
    <source>
        <dbReference type="EMBL" id="KAK3284175.1"/>
    </source>
</evidence>
<comment type="caution">
    <text evidence="1">The sequence shown here is derived from an EMBL/GenBank/DDBJ whole genome shotgun (WGS) entry which is preliminary data.</text>
</comment>
<gene>
    <name evidence="1" type="ORF">CYMTET_8160</name>
</gene>
<organism evidence="1 2">
    <name type="scientific">Cymbomonas tetramitiformis</name>
    <dbReference type="NCBI Taxonomy" id="36881"/>
    <lineage>
        <taxon>Eukaryota</taxon>
        <taxon>Viridiplantae</taxon>
        <taxon>Chlorophyta</taxon>
        <taxon>Pyramimonadophyceae</taxon>
        <taxon>Pyramimonadales</taxon>
        <taxon>Pyramimonadaceae</taxon>
        <taxon>Cymbomonas</taxon>
    </lineage>
</organism>
<evidence type="ECO:0000313" key="2">
    <source>
        <dbReference type="Proteomes" id="UP001190700"/>
    </source>
</evidence>
<sequence>MTSSQILECGELAALLDSIDAGLARVSTLKRSQLISLCSSMSEAISHFRSAQISQQFMTADPPIVLRIVVAGDTTVGVAMAADATTNVCAEPVPSFDKGVGDGPAILHAKSVSTQDEFDVGAVSFIDEPAVDDENDYTAEE</sequence>
<dbReference type="AlphaFoldDB" id="A0AAE0GU01"/>